<protein>
    <submittedName>
        <fullName evidence="1">Uncharacterized protein</fullName>
    </submittedName>
</protein>
<gene>
    <name evidence="1" type="ORF">AYBTSS11_LOCUS29879</name>
</gene>
<name>A0AA86W4G7_9FABA</name>
<proteinExistence type="predicted"/>
<dbReference type="AlphaFoldDB" id="A0AA86W4G7"/>
<organism evidence="1 2">
    <name type="scientific">Sphenostylis stenocarpa</name>
    <dbReference type="NCBI Taxonomy" id="92480"/>
    <lineage>
        <taxon>Eukaryota</taxon>
        <taxon>Viridiplantae</taxon>
        <taxon>Streptophyta</taxon>
        <taxon>Embryophyta</taxon>
        <taxon>Tracheophyta</taxon>
        <taxon>Spermatophyta</taxon>
        <taxon>Magnoliopsida</taxon>
        <taxon>eudicotyledons</taxon>
        <taxon>Gunneridae</taxon>
        <taxon>Pentapetalae</taxon>
        <taxon>rosids</taxon>
        <taxon>fabids</taxon>
        <taxon>Fabales</taxon>
        <taxon>Fabaceae</taxon>
        <taxon>Papilionoideae</taxon>
        <taxon>50 kb inversion clade</taxon>
        <taxon>NPAAA clade</taxon>
        <taxon>indigoferoid/millettioid clade</taxon>
        <taxon>Phaseoleae</taxon>
        <taxon>Sphenostylis</taxon>
    </lineage>
</organism>
<dbReference type="EMBL" id="OY731407">
    <property type="protein sequence ID" value="CAJ1977710.1"/>
    <property type="molecule type" value="Genomic_DNA"/>
</dbReference>
<keyword evidence="2" id="KW-1185">Reference proteome</keyword>
<reference evidence="1" key="1">
    <citation type="submission" date="2023-10" db="EMBL/GenBank/DDBJ databases">
        <authorList>
            <person name="Domelevo Entfellner J.-B."/>
        </authorList>
    </citation>
    <scope>NUCLEOTIDE SEQUENCE</scope>
</reference>
<sequence>MASVLIVWAAAVQVSDTGLVRDFHHLFSLEWKRPSILNLFLWEHSSGEGLYGNPLGSEALQAFSLVLSCCEPEEVTPQAVFVFDLISFAKRHGVHMLVGPLFWHAEELYSSKLRSVKLSTLASLVGCVNMSYKVCPIDPKEEEDVD</sequence>
<evidence type="ECO:0000313" key="1">
    <source>
        <dbReference type="EMBL" id="CAJ1977710.1"/>
    </source>
</evidence>
<accession>A0AA86W4G7</accession>
<evidence type="ECO:0000313" key="2">
    <source>
        <dbReference type="Proteomes" id="UP001189624"/>
    </source>
</evidence>
<dbReference type="Gramene" id="rna-AYBTSS11_LOCUS29879">
    <property type="protein sequence ID" value="CAJ1977710.1"/>
    <property type="gene ID" value="gene-AYBTSS11_LOCUS29879"/>
</dbReference>
<dbReference type="Proteomes" id="UP001189624">
    <property type="component" value="Chromosome 10"/>
</dbReference>